<keyword evidence="1" id="KW-1133">Transmembrane helix</keyword>
<comment type="caution">
    <text evidence="2">The sequence shown here is derived from an EMBL/GenBank/DDBJ whole genome shotgun (WGS) entry which is preliminary data.</text>
</comment>
<feature type="transmembrane region" description="Helical" evidence="1">
    <location>
        <begin position="116"/>
        <end position="136"/>
    </location>
</feature>
<keyword evidence="1" id="KW-0812">Transmembrane</keyword>
<keyword evidence="1" id="KW-0472">Membrane</keyword>
<organism evidence="2 3">
    <name type="scientific">Cytobacillus eiseniae</name>
    <dbReference type="NCBI Taxonomy" id="762947"/>
    <lineage>
        <taxon>Bacteria</taxon>
        <taxon>Bacillati</taxon>
        <taxon>Bacillota</taxon>
        <taxon>Bacilli</taxon>
        <taxon>Bacillales</taxon>
        <taxon>Bacillaceae</taxon>
        <taxon>Cytobacillus</taxon>
    </lineage>
</organism>
<protein>
    <submittedName>
        <fullName evidence="2">Membrane protein</fullName>
    </submittedName>
</protein>
<evidence type="ECO:0000313" key="2">
    <source>
        <dbReference type="EMBL" id="MBP2239858.1"/>
    </source>
</evidence>
<keyword evidence="3" id="KW-1185">Reference proteome</keyword>
<feature type="transmembrane region" description="Helical" evidence="1">
    <location>
        <begin position="73"/>
        <end position="95"/>
    </location>
</feature>
<sequence length="188" mass="22378">MNSFEQLFFLKDIPMILFFFIIYAFFGWLLENSYNFITKRRFFKPNFFLGPFKPMYGFAPLLLVFFIKPETNWVVVIFLCFFIPTFVEYVSGALLEKFFHQKWWDYSDLPLQIHGHICLSFSLCWIALSLICIHFIHPGIVFLYGFVSSAWGLVWPIVSIYLLVEFILAIKKHSFQSQLVEKHTKPIQ</sequence>
<gene>
    <name evidence="2" type="ORF">J2Z40_000411</name>
</gene>
<dbReference type="EMBL" id="JAGIKZ010000001">
    <property type="protein sequence ID" value="MBP2239858.1"/>
    <property type="molecule type" value="Genomic_DNA"/>
</dbReference>
<accession>A0ABS4RAD8</accession>
<feature type="transmembrane region" description="Helical" evidence="1">
    <location>
        <begin position="47"/>
        <end position="67"/>
    </location>
</feature>
<reference evidence="2 3" key="1">
    <citation type="submission" date="2021-03" db="EMBL/GenBank/DDBJ databases">
        <title>Genomic Encyclopedia of Type Strains, Phase IV (KMG-IV): sequencing the most valuable type-strain genomes for metagenomic binning, comparative biology and taxonomic classification.</title>
        <authorList>
            <person name="Goeker M."/>
        </authorList>
    </citation>
    <scope>NUCLEOTIDE SEQUENCE [LARGE SCALE GENOMIC DNA]</scope>
    <source>
        <strain evidence="2 3">DSM 26675</strain>
    </source>
</reference>
<dbReference type="Proteomes" id="UP001519293">
    <property type="component" value="Unassembled WGS sequence"/>
</dbReference>
<dbReference type="Pfam" id="PF06541">
    <property type="entry name" value="ABC_trans_CmpB"/>
    <property type="match status" value="1"/>
</dbReference>
<dbReference type="InterPro" id="IPR010540">
    <property type="entry name" value="CmpB_TMEM229"/>
</dbReference>
<proteinExistence type="predicted"/>
<name>A0ABS4RAD8_9BACI</name>
<evidence type="ECO:0000313" key="3">
    <source>
        <dbReference type="Proteomes" id="UP001519293"/>
    </source>
</evidence>
<dbReference type="RefSeq" id="WP_066394180.1">
    <property type="nucleotide sequence ID" value="NZ_JAGIKZ010000001.1"/>
</dbReference>
<feature type="transmembrane region" description="Helical" evidence="1">
    <location>
        <begin position="142"/>
        <end position="164"/>
    </location>
</feature>
<feature type="transmembrane region" description="Helical" evidence="1">
    <location>
        <begin position="6"/>
        <end position="26"/>
    </location>
</feature>
<evidence type="ECO:0000256" key="1">
    <source>
        <dbReference type="SAM" id="Phobius"/>
    </source>
</evidence>